<evidence type="ECO:0000256" key="12">
    <source>
        <dbReference type="PROSITE-ProRule" id="PRU00309"/>
    </source>
</evidence>
<proteinExistence type="inferred from homology"/>
<dbReference type="PROSITE" id="PS50950">
    <property type="entry name" value="ZF_THAP"/>
    <property type="match status" value="3"/>
</dbReference>
<evidence type="ECO:0000259" key="13">
    <source>
        <dbReference type="PROSITE" id="PS50950"/>
    </source>
</evidence>
<dbReference type="SMART" id="SM00692">
    <property type="entry name" value="DM3"/>
    <property type="match status" value="3"/>
</dbReference>
<evidence type="ECO:0000256" key="1">
    <source>
        <dbReference type="ARBA" id="ARBA00004642"/>
    </source>
</evidence>
<keyword evidence="3" id="KW-0479">Metal-binding</keyword>
<protein>
    <recommendedName>
        <fullName evidence="13">THAP-type domain-containing protein</fullName>
    </recommendedName>
</protein>
<dbReference type="Pfam" id="PF05485">
    <property type="entry name" value="THAP"/>
    <property type="match status" value="3"/>
</dbReference>
<evidence type="ECO:0000256" key="4">
    <source>
        <dbReference type="ARBA" id="ARBA00022771"/>
    </source>
</evidence>
<dbReference type="SMART" id="SM00980">
    <property type="entry name" value="THAP"/>
    <property type="match status" value="3"/>
</dbReference>
<evidence type="ECO:0000313" key="15">
    <source>
        <dbReference type="Proteomes" id="UP001497623"/>
    </source>
</evidence>
<dbReference type="InterPro" id="IPR038441">
    <property type="entry name" value="THAP_Znf_sf"/>
</dbReference>
<evidence type="ECO:0000256" key="9">
    <source>
        <dbReference type="ARBA" id="ARBA00023163"/>
    </source>
</evidence>
<evidence type="ECO:0000313" key="14">
    <source>
        <dbReference type="EMBL" id="CAL4065962.1"/>
    </source>
</evidence>
<sequence length="324" mass="37303">MEGRSCVRKCSVKSCEKDLGNSVLHKLPKDHEVAKVWKTFLMQKNHDQLLPPVPMICSQHFKEEDYYNFTRYKMGQCSRLLLKQGALPTVNEIAANETMEGRPCFHKCSVKSNVKDQGIYKCSVKSCVKDQGNSVLHKLPKDHEVAKVWKTFLMQKNHDQLLPPIPMICSQHFKEGDYHNFTRYKMGQCSRLLLKQGALPTVNEIATNETMEGRPCFRKCSVKSSVKDQGIRKCSVKSCVKDQGKLENSVLHYLPKDHEVAKVWKTFLMQKNHDQLLPPIPMVCSQHFKEEDYHNFTSYLMGYCSRLLLKQGALPTLHKITTNE</sequence>
<keyword evidence="10" id="KW-0539">Nucleus</keyword>
<keyword evidence="4 12" id="KW-0863">Zinc-finger</keyword>
<dbReference type="Gene3D" id="6.20.210.20">
    <property type="entry name" value="THAP domain"/>
    <property type="match status" value="3"/>
</dbReference>
<comment type="subcellular location">
    <subcellularLocation>
        <location evidence="1">Nucleus</location>
        <location evidence="1">Nucleoplasm</location>
    </subcellularLocation>
</comment>
<evidence type="ECO:0000256" key="3">
    <source>
        <dbReference type="ARBA" id="ARBA00022723"/>
    </source>
</evidence>
<dbReference type="InterPro" id="IPR006612">
    <property type="entry name" value="THAP_Znf"/>
</dbReference>
<feature type="non-terminal residue" evidence="14">
    <location>
        <position position="324"/>
    </location>
</feature>
<comment type="similarity">
    <text evidence="2">Belongs to the THAP1 family.</text>
</comment>
<accession>A0AAV2PZD4</accession>
<comment type="caution">
    <text evidence="14">The sequence shown here is derived from an EMBL/GenBank/DDBJ whole genome shotgun (WGS) entry which is preliminary data.</text>
</comment>
<feature type="domain" description="THAP-type" evidence="13">
    <location>
        <begin position="117"/>
        <end position="203"/>
    </location>
</feature>
<dbReference type="GO" id="GO:0005654">
    <property type="term" value="C:nucleoplasm"/>
    <property type="evidence" value="ECO:0007669"/>
    <property type="project" value="UniProtKB-SubCell"/>
</dbReference>
<dbReference type="GO" id="GO:0043565">
    <property type="term" value="F:sequence-specific DNA binding"/>
    <property type="evidence" value="ECO:0007669"/>
    <property type="project" value="InterPro"/>
</dbReference>
<reference evidence="14 15" key="1">
    <citation type="submission" date="2024-05" db="EMBL/GenBank/DDBJ databases">
        <authorList>
            <person name="Wallberg A."/>
        </authorList>
    </citation>
    <scope>NUCLEOTIDE SEQUENCE [LARGE SCALE GENOMIC DNA]</scope>
</reference>
<keyword evidence="5" id="KW-0862">Zinc</keyword>
<keyword evidence="6" id="KW-0805">Transcription regulation</keyword>
<feature type="domain" description="THAP-type" evidence="13">
    <location>
        <begin position="1"/>
        <end position="91"/>
    </location>
</feature>
<organism evidence="14 15">
    <name type="scientific">Meganyctiphanes norvegica</name>
    <name type="common">Northern krill</name>
    <name type="synonym">Thysanopoda norvegica</name>
    <dbReference type="NCBI Taxonomy" id="48144"/>
    <lineage>
        <taxon>Eukaryota</taxon>
        <taxon>Metazoa</taxon>
        <taxon>Ecdysozoa</taxon>
        <taxon>Arthropoda</taxon>
        <taxon>Crustacea</taxon>
        <taxon>Multicrustacea</taxon>
        <taxon>Malacostraca</taxon>
        <taxon>Eumalacostraca</taxon>
        <taxon>Eucarida</taxon>
        <taxon>Euphausiacea</taxon>
        <taxon>Euphausiidae</taxon>
        <taxon>Meganyctiphanes</taxon>
    </lineage>
</organism>
<keyword evidence="7" id="KW-0175">Coiled coil</keyword>
<evidence type="ECO:0000256" key="10">
    <source>
        <dbReference type="ARBA" id="ARBA00023242"/>
    </source>
</evidence>
<dbReference type="PANTHER" id="PTHR46600">
    <property type="entry name" value="THAP DOMAIN-CONTAINING"/>
    <property type="match status" value="1"/>
</dbReference>
<evidence type="ECO:0000256" key="11">
    <source>
        <dbReference type="ARBA" id="ARBA00023306"/>
    </source>
</evidence>
<evidence type="ECO:0000256" key="6">
    <source>
        <dbReference type="ARBA" id="ARBA00023015"/>
    </source>
</evidence>
<dbReference type="GO" id="GO:0008270">
    <property type="term" value="F:zinc ion binding"/>
    <property type="evidence" value="ECO:0007669"/>
    <property type="project" value="UniProtKB-KW"/>
</dbReference>
<gene>
    <name evidence="14" type="ORF">MNOR_LOCUS5209</name>
</gene>
<keyword evidence="11" id="KW-0131">Cell cycle</keyword>
<dbReference type="PANTHER" id="PTHR46600:SF1">
    <property type="entry name" value="THAP DOMAIN-CONTAINING PROTEIN 1"/>
    <property type="match status" value="1"/>
</dbReference>
<dbReference type="EMBL" id="CAXKWB010001977">
    <property type="protein sequence ID" value="CAL4065962.1"/>
    <property type="molecule type" value="Genomic_DNA"/>
</dbReference>
<name>A0AAV2PZD4_MEGNR</name>
<evidence type="ECO:0000256" key="5">
    <source>
        <dbReference type="ARBA" id="ARBA00022833"/>
    </source>
</evidence>
<keyword evidence="15" id="KW-1185">Reference proteome</keyword>
<dbReference type="Proteomes" id="UP001497623">
    <property type="component" value="Unassembled WGS sequence"/>
</dbReference>
<dbReference type="InterPro" id="IPR026516">
    <property type="entry name" value="THAP1/10"/>
</dbReference>
<keyword evidence="9" id="KW-0804">Transcription</keyword>
<dbReference type="SUPFAM" id="SSF57716">
    <property type="entry name" value="Glucocorticoid receptor-like (DNA-binding domain)"/>
    <property type="match status" value="3"/>
</dbReference>
<evidence type="ECO:0000256" key="8">
    <source>
        <dbReference type="ARBA" id="ARBA00023125"/>
    </source>
</evidence>
<keyword evidence="8 12" id="KW-0238">DNA-binding</keyword>
<feature type="domain" description="THAP-type" evidence="13">
    <location>
        <begin position="230"/>
        <end position="318"/>
    </location>
</feature>
<evidence type="ECO:0000256" key="7">
    <source>
        <dbReference type="ARBA" id="ARBA00023054"/>
    </source>
</evidence>
<evidence type="ECO:0000256" key="2">
    <source>
        <dbReference type="ARBA" id="ARBA00006177"/>
    </source>
</evidence>
<dbReference type="AlphaFoldDB" id="A0AAV2PZD4"/>